<evidence type="ECO:0000313" key="4">
    <source>
        <dbReference type="Proteomes" id="UP000000674"/>
    </source>
</evidence>
<dbReference type="OrthoDB" id="377127at2157"/>
<dbReference type="InterPro" id="IPR003744">
    <property type="entry name" value="YhhQ"/>
</dbReference>
<feature type="compositionally biased region" description="Basic and acidic residues" evidence="1">
    <location>
        <begin position="1"/>
        <end position="15"/>
    </location>
</feature>
<dbReference type="Proteomes" id="UP000000674">
    <property type="component" value="Chromosome"/>
</dbReference>
<name>A0B5F4_METTP</name>
<dbReference type="STRING" id="349307.Mthe_0128"/>
<feature type="transmembrane region" description="Helical" evidence="2">
    <location>
        <begin position="236"/>
        <end position="254"/>
    </location>
</feature>
<feature type="transmembrane region" description="Helical" evidence="2">
    <location>
        <begin position="68"/>
        <end position="86"/>
    </location>
</feature>
<dbReference type="PANTHER" id="PTHR34300:SF2">
    <property type="entry name" value="QUEUOSINE PRECURSOR TRANSPORTER-RELATED"/>
    <property type="match status" value="1"/>
</dbReference>
<reference evidence="3 4" key="1">
    <citation type="submission" date="2006-10" db="EMBL/GenBank/DDBJ databases">
        <title>Complete sequence of Methanosaeta thermophila PT.</title>
        <authorList>
            <consortium name="US DOE Joint Genome Institute"/>
            <person name="Copeland A."/>
            <person name="Lucas S."/>
            <person name="Lapidus A."/>
            <person name="Barry K."/>
            <person name="Detter J.C."/>
            <person name="Glavina del Rio T."/>
            <person name="Hammon N."/>
            <person name="Israni S."/>
            <person name="Pitluck S."/>
            <person name="Chain P."/>
            <person name="Malfatti S."/>
            <person name="Shin M."/>
            <person name="Vergez L."/>
            <person name="Schmutz J."/>
            <person name="Larimer F."/>
            <person name="Land M."/>
            <person name="Hauser L."/>
            <person name="Kyrpides N."/>
            <person name="Kim E."/>
            <person name="Smith K.S."/>
            <person name="Ingram-Smith C."/>
            <person name="Richardson P."/>
        </authorList>
    </citation>
    <scope>NUCLEOTIDE SEQUENCE [LARGE SCALE GENOMIC DNA]</scope>
    <source>
        <strain evidence="4">DSM 6194 / JCM 14653 / NBRC 101360 / PT</strain>
    </source>
</reference>
<evidence type="ECO:0000256" key="2">
    <source>
        <dbReference type="SAM" id="Phobius"/>
    </source>
</evidence>
<accession>A0B5F4</accession>
<dbReference type="PANTHER" id="PTHR34300">
    <property type="entry name" value="QUEUOSINE PRECURSOR TRANSPORTER-RELATED"/>
    <property type="match status" value="1"/>
</dbReference>
<dbReference type="KEGG" id="mtp:Mthe_0128"/>
<dbReference type="Pfam" id="PF02592">
    <property type="entry name" value="Vut_1"/>
    <property type="match status" value="1"/>
</dbReference>
<dbReference type="AlphaFoldDB" id="A0B5F4"/>
<protein>
    <recommendedName>
        <fullName evidence="5">Queuosine precursor transporter</fullName>
    </recommendedName>
</protein>
<feature type="transmembrane region" description="Helical" evidence="2">
    <location>
        <begin position="44"/>
        <end position="62"/>
    </location>
</feature>
<feature type="region of interest" description="Disordered" evidence="1">
    <location>
        <begin position="1"/>
        <end position="32"/>
    </location>
</feature>
<evidence type="ECO:0000313" key="3">
    <source>
        <dbReference type="EMBL" id="ABK13928.1"/>
    </source>
</evidence>
<keyword evidence="2" id="KW-0472">Membrane</keyword>
<organism evidence="3 4">
    <name type="scientific">Methanothrix thermoacetophila (strain DSM 6194 / JCM 14653 / NBRC 101360 / PT)</name>
    <name type="common">Methanosaeta thermophila</name>
    <dbReference type="NCBI Taxonomy" id="349307"/>
    <lineage>
        <taxon>Archaea</taxon>
        <taxon>Methanobacteriati</taxon>
        <taxon>Methanobacteriota</taxon>
        <taxon>Stenosarchaea group</taxon>
        <taxon>Methanomicrobia</taxon>
        <taxon>Methanotrichales</taxon>
        <taxon>Methanotrichaceae</taxon>
        <taxon>Methanothrix</taxon>
    </lineage>
</organism>
<dbReference type="RefSeq" id="WP_011695327.1">
    <property type="nucleotide sequence ID" value="NC_008553.1"/>
</dbReference>
<feature type="transmembrane region" description="Helical" evidence="2">
    <location>
        <begin position="212"/>
        <end position="229"/>
    </location>
</feature>
<dbReference type="GeneID" id="4462302"/>
<dbReference type="EMBL" id="CP000477">
    <property type="protein sequence ID" value="ABK13928.1"/>
    <property type="molecule type" value="Genomic_DNA"/>
</dbReference>
<feature type="transmembrane region" description="Helical" evidence="2">
    <location>
        <begin position="98"/>
        <end position="119"/>
    </location>
</feature>
<evidence type="ECO:0000256" key="1">
    <source>
        <dbReference type="SAM" id="MobiDB-lite"/>
    </source>
</evidence>
<evidence type="ECO:0008006" key="5">
    <source>
        <dbReference type="Google" id="ProtNLM"/>
    </source>
</evidence>
<proteinExistence type="predicted"/>
<keyword evidence="2" id="KW-1133">Transmembrane helix</keyword>
<sequence length="269" mass="30331">MSRLQDERTDGDQADSRSAYGRSPHYSQGGGAARRRFRIDKTQAAIILCGLYIFFSLAGNIAATKVTYFGRLVMDAGFIYSMTFTWRDLIHKQLGMRAAITTIWLSALINLLAALYFQIVVLMPAEPDWAANGGQAAWQFLFGIFETSGGPWWQSIFSLQLRIVLGSVITMVIAELTDTEIYHLWVTGWGRNRPQWARVAISNAISIPVDSILFPLIAFTGIIGFDAMIQMFQTNIAVKTIVTLLSFWTIYLVPERPIFEQHEYDAEQI</sequence>
<dbReference type="HOGENOM" id="CLU_075503_4_0_2"/>
<gene>
    <name evidence="3" type="ordered locus">Mthe_0128</name>
</gene>
<keyword evidence="4" id="KW-1185">Reference proteome</keyword>
<keyword evidence="2" id="KW-0812">Transmembrane</keyword>